<protein>
    <recommendedName>
        <fullName evidence="3">PE-PGRS family protein</fullName>
    </recommendedName>
</protein>
<name>A0A1Y5PF68_9MYCO</name>
<organism evidence="2">
    <name type="scientific">uncultured Mycobacterium sp</name>
    <dbReference type="NCBI Taxonomy" id="171292"/>
    <lineage>
        <taxon>Bacteria</taxon>
        <taxon>Bacillati</taxon>
        <taxon>Actinomycetota</taxon>
        <taxon>Actinomycetes</taxon>
        <taxon>Mycobacteriales</taxon>
        <taxon>Mycobacteriaceae</taxon>
        <taxon>Mycobacterium</taxon>
        <taxon>environmental samples</taxon>
    </lineage>
</organism>
<reference evidence="2" key="1">
    <citation type="submission" date="2016-03" db="EMBL/GenBank/DDBJ databases">
        <authorList>
            <person name="Ploux O."/>
        </authorList>
    </citation>
    <scope>NUCLEOTIDE SEQUENCE</scope>
    <source>
        <strain evidence="2">UC10</strain>
    </source>
</reference>
<evidence type="ECO:0000256" key="1">
    <source>
        <dbReference type="SAM" id="MobiDB-lite"/>
    </source>
</evidence>
<accession>A0A1Y5PF68</accession>
<evidence type="ECO:0008006" key="3">
    <source>
        <dbReference type="Google" id="ProtNLM"/>
    </source>
</evidence>
<sequence>MELAASRSIRTVAALTTVGALALTPIAVTPPELHVPTISATRASTQAVQLTDAWYDLLNNTLLDVGVLGELFLGGNNTWPLPNPTIPLAPIATQLVLNPLIYAVQLITGQGAKIPAEIATHLSQLADVITLVVTQVPPIIFEQIQAPFVAVAQALQSIGNSGNLLLGLIEAPAVFLDYALNSQYGLLGGAGPVAISLVIRNLVAKALETPLPVVVLPFKKASGAASASKVLTPKATAVTAPSGTASSARSKPKSPSSASASAKKPAAKAGSARNGVGHGKR</sequence>
<dbReference type="AlphaFoldDB" id="A0A1Y5PF68"/>
<proteinExistence type="predicted"/>
<feature type="region of interest" description="Disordered" evidence="1">
    <location>
        <begin position="235"/>
        <end position="281"/>
    </location>
</feature>
<feature type="compositionally biased region" description="Low complexity" evidence="1">
    <location>
        <begin position="245"/>
        <end position="272"/>
    </location>
</feature>
<dbReference type="EMBL" id="FLQS01000037">
    <property type="protein sequence ID" value="SBS77357.1"/>
    <property type="molecule type" value="Genomic_DNA"/>
</dbReference>
<evidence type="ECO:0000313" key="2">
    <source>
        <dbReference type="EMBL" id="SBS77357.1"/>
    </source>
</evidence>
<gene>
    <name evidence="2" type="ORF">MHPYR_420003</name>
</gene>